<reference evidence="2" key="1">
    <citation type="submission" date="2020-10" db="EMBL/GenBank/DDBJ databases">
        <authorList>
            <person name="Gilroy R."/>
        </authorList>
    </citation>
    <scope>NUCLEOTIDE SEQUENCE</scope>
    <source>
        <strain evidence="2">CHK160-1198</strain>
    </source>
</reference>
<keyword evidence="1" id="KW-0812">Transmembrane</keyword>
<dbReference type="EMBL" id="DVNI01000087">
    <property type="protein sequence ID" value="HIU64461.1"/>
    <property type="molecule type" value="Genomic_DNA"/>
</dbReference>
<name>A0A9D1SLC0_9FIRM</name>
<keyword evidence="1" id="KW-1133">Transmembrane helix</keyword>
<reference evidence="2" key="2">
    <citation type="journal article" date="2021" name="PeerJ">
        <title>Extensive microbial diversity within the chicken gut microbiome revealed by metagenomics and culture.</title>
        <authorList>
            <person name="Gilroy R."/>
            <person name="Ravi A."/>
            <person name="Getino M."/>
            <person name="Pursley I."/>
            <person name="Horton D.L."/>
            <person name="Alikhan N.F."/>
            <person name="Baker D."/>
            <person name="Gharbi K."/>
            <person name="Hall N."/>
            <person name="Watson M."/>
            <person name="Adriaenssens E.M."/>
            <person name="Foster-Nyarko E."/>
            <person name="Jarju S."/>
            <person name="Secka A."/>
            <person name="Antonio M."/>
            <person name="Oren A."/>
            <person name="Chaudhuri R.R."/>
            <person name="La Ragione R."/>
            <person name="Hildebrand F."/>
            <person name="Pallen M.J."/>
        </authorList>
    </citation>
    <scope>NUCLEOTIDE SEQUENCE</scope>
    <source>
        <strain evidence="2">CHK160-1198</strain>
    </source>
</reference>
<feature type="transmembrane region" description="Helical" evidence="1">
    <location>
        <begin position="15"/>
        <end position="37"/>
    </location>
</feature>
<sequence>MNLCKSNKQKNKGFILVDAIVAVLIVAIGLAALAYMYTNSVKTRIAAERLQVAVQLAGQEMERLKTFEKDARLDTNDLKTKAKVQVGTPKAGAVEYEVTSTVDRTVVGDPLKDEQSTKMLQPVKVIVEWQDPMPAKTELESYIIVDNNK</sequence>
<evidence type="ECO:0000313" key="2">
    <source>
        <dbReference type="EMBL" id="HIU64461.1"/>
    </source>
</evidence>
<gene>
    <name evidence="2" type="ORF">IAB06_05460</name>
</gene>
<accession>A0A9D1SLC0</accession>
<keyword evidence="1" id="KW-0472">Membrane</keyword>
<organism evidence="2 3">
    <name type="scientific">Candidatus Avacidaminococcus intestinavium</name>
    <dbReference type="NCBI Taxonomy" id="2840684"/>
    <lineage>
        <taxon>Bacteria</taxon>
        <taxon>Bacillati</taxon>
        <taxon>Bacillota</taxon>
        <taxon>Negativicutes</taxon>
        <taxon>Acidaminococcales</taxon>
        <taxon>Acidaminococcaceae</taxon>
        <taxon>Acidaminococcaceae incertae sedis</taxon>
        <taxon>Candidatus Avacidaminococcus</taxon>
    </lineage>
</organism>
<comment type="caution">
    <text evidence="2">The sequence shown here is derived from an EMBL/GenBank/DDBJ whole genome shotgun (WGS) entry which is preliminary data.</text>
</comment>
<evidence type="ECO:0000256" key="1">
    <source>
        <dbReference type="SAM" id="Phobius"/>
    </source>
</evidence>
<protein>
    <submittedName>
        <fullName evidence="2">Uncharacterized protein</fullName>
    </submittedName>
</protein>
<dbReference type="AlphaFoldDB" id="A0A9D1SLC0"/>
<proteinExistence type="predicted"/>
<dbReference type="Proteomes" id="UP000824099">
    <property type="component" value="Unassembled WGS sequence"/>
</dbReference>
<evidence type="ECO:0000313" key="3">
    <source>
        <dbReference type="Proteomes" id="UP000824099"/>
    </source>
</evidence>